<name>A0A653C7E3_CALMS</name>
<evidence type="ECO:0000313" key="1">
    <source>
        <dbReference type="EMBL" id="VEN43842.1"/>
    </source>
</evidence>
<sequence length="47" mass="4972">MIFIACDPSSIGEELVSEGCLATFIITKSELQMAAAGCHPIPLQMTC</sequence>
<organism evidence="1 2">
    <name type="scientific">Callosobruchus maculatus</name>
    <name type="common">Southern cowpea weevil</name>
    <name type="synonym">Pulse bruchid</name>
    <dbReference type="NCBI Taxonomy" id="64391"/>
    <lineage>
        <taxon>Eukaryota</taxon>
        <taxon>Metazoa</taxon>
        <taxon>Ecdysozoa</taxon>
        <taxon>Arthropoda</taxon>
        <taxon>Hexapoda</taxon>
        <taxon>Insecta</taxon>
        <taxon>Pterygota</taxon>
        <taxon>Neoptera</taxon>
        <taxon>Endopterygota</taxon>
        <taxon>Coleoptera</taxon>
        <taxon>Polyphaga</taxon>
        <taxon>Cucujiformia</taxon>
        <taxon>Chrysomeloidea</taxon>
        <taxon>Chrysomelidae</taxon>
        <taxon>Bruchinae</taxon>
        <taxon>Bruchini</taxon>
        <taxon>Callosobruchus</taxon>
    </lineage>
</organism>
<protein>
    <submittedName>
        <fullName evidence="1">Uncharacterized protein</fullName>
    </submittedName>
</protein>
<keyword evidence="2" id="KW-1185">Reference proteome</keyword>
<dbReference type="EMBL" id="CAACVG010007145">
    <property type="protein sequence ID" value="VEN43842.1"/>
    <property type="molecule type" value="Genomic_DNA"/>
</dbReference>
<gene>
    <name evidence="1" type="ORF">CALMAC_LOCUS6852</name>
</gene>
<dbReference type="OrthoDB" id="6651765at2759"/>
<reference evidence="1 2" key="1">
    <citation type="submission" date="2019-01" db="EMBL/GenBank/DDBJ databases">
        <authorList>
            <person name="Sayadi A."/>
        </authorList>
    </citation>
    <scope>NUCLEOTIDE SEQUENCE [LARGE SCALE GENOMIC DNA]</scope>
</reference>
<accession>A0A653C7E3</accession>
<dbReference type="AlphaFoldDB" id="A0A653C7E3"/>
<dbReference type="Proteomes" id="UP000410492">
    <property type="component" value="Unassembled WGS sequence"/>
</dbReference>
<proteinExistence type="predicted"/>
<evidence type="ECO:0000313" key="2">
    <source>
        <dbReference type="Proteomes" id="UP000410492"/>
    </source>
</evidence>